<evidence type="ECO:0000313" key="2">
    <source>
        <dbReference type="EMBL" id="KIW41807.1"/>
    </source>
</evidence>
<dbReference type="HOGENOM" id="CLU_034309_0_0_1"/>
<sequence length="622" mass="67204">MYGTSSSLIFGRQIHSPLHLSEPLSTAWLIFHCFPVMATFIAYQPGANAPPFENHVFGKSPPVASSTCVSSRQSSKSPNQTKSVGKADFVDFVDLTASHQDTPRECLALRELLEPMCHDPDKCGIRFTRDRSSGATCSDKNDDDIDCESEASDLPSLYEIFTRNDTQFGGSGEFGCKVFASSAPVDRTSEERGREGDSEEIADLAAATVTSVQLGASQDNPIVLDDDQPVDAHHDATVPDGEKPTFEIADPADPSHPSSNLSRGSTDPRTNDGKNTSDHLAKYNTDNPMGHEQEEGNESHKDDAVHTRALARGSGDNERSCSDSTDSDAPASVGRIHDVFAEYEEMFGLPKSKQKAARSTLPDCPESETTAGSIPRGVIQGEPWAAAGDGVTDLEQAAESAGGDAARLSKRGIENESGLEIVGQETDTAEVKSQGVHALAGNCHSENISAFLHHPLSSPLMMAEEAIGSDPGAITQGARTRKRTRSFTQPTLFSDGDVPQKRPRRATKETQKAREAREAQEAVEAQRARTPLRSSRAKQAYFVRPGGGVAGVGGRVAEVEDVYLGEDGSIQCVVMWKSSLIAIDSLAGGELRQRCEQLFRKRYGRKELQRRTAAMKQRIKKK</sequence>
<proteinExistence type="predicted"/>
<dbReference type="Proteomes" id="UP000053342">
    <property type="component" value="Unassembled WGS sequence"/>
</dbReference>
<dbReference type="AlphaFoldDB" id="A0A0D2BWF4"/>
<reference evidence="2 3" key="1">
    <citation type="submission" date="2015-01" db="EMBL/GenBank/DDBJ databases">
        <title>The Genome Sequence of Exophiala oligosperma CBS72588.</title>
        <authorList>
            <consortium name="The Broad Institute Genomics Platform"/>
            <person name="Cuomo C."/>
            <person name="de Hoog S."/>
            <person name="Gorbushina A."/>
            <person name="Stielow B."/>
            <person name="Teixiera M."/>
            <person name="Abouelleil A."/>
            <person name="Chapman S.B."/>
            <person name="Priest M."/>
            <person name="Young S.K."/>
            <person name="Wortman J."/>
            <person name="Nusbaum C."/>
            <person name="Birren B."/>
        </authorList>
    </citation>
    <scope>NUCLEOTIDE SEQUENCE [LARGE SCALE GENOMIC DNA]</scope>
    <source>
        <strain evidence="2 3">CBS 72588</strain>
    </source>
</reference>
<feature type="compositionally biased region" description="Basic and acidic residues" evidence="1">
    <location>
        <begin position="289"/>
        <end position="306"/>
    </location>
</feature>
<keyword evidence="3" id="KW-1185">Reference proteome</keyword>
<dbReference type="OrthoDB" id="4160389at2759"/>
<feature type="compositionally biased region" description="Polar residues" evidence="1">
    <location>
        <begin position="256"/>
        <end position="268"/>
    </location>
</feature>
<dbReference type="RefSeq" id="XP_016262023.1">
    <property type="nucleotide sequence ID" value="XM_016406419.1"/>
</dbReference>
<protein>
    <submittedName>
        <fullName evidence="2">Uncharacterized protein</fullName>
    </submittedName>
</protein>
<name>A0A0D2BWF4_9EURO</name>
<feature type="region of interest" description="Disordered" evidence="1">
    <location>
        <begin position="350"/>
        <end position="380"/>
    </location>
</feature>
<feature type="compositionally biased region" description="Basic and acidic residues" evidence="1">
    <location>
        <begin position="230"/>
        <end position="245"/>
    </location>
</feature>
<feature type="region of interest" description="Disordered" evidence="1">
    <location>
        <begin position="219"/>
        <end position="333"/>
    </location>
</feature>
<gene>
    <name evidence="2" type="ORF">PV06_05417</name>
</gene>
<feature type="compositionally biased region" description="Basic and acidic residues" evidence="1">
    <location>
        <begin position="269"/>
        <end position="281"/>
    </location>
</feature>
<dbReference type="VEuPathDB" id="FungiDB:PV06_05417"/>
<feature type="compositionally biased region" description="Basic and acidic residues" evidence="1">
    <location>
        <begin position="506"/>
        <end position="527"/>
    </location>
</feature>
<evidence type="ECO:0000256" key="1">
    <source>
        <dbReference type="SAM" id="MobiDB-lite"/>
    </source>
</evidence>
<accession>A0A0D2BWF4</accession>
<dbReference type="EMBL" id="KN847336">
    <property type="protein sequence ID" value="KIW41807.1"/>
    <property type="molecule type" value="Genomic_DNA"/>
</dbReference>
<organism evidence="2 3">
    <name type="scientific">Exophiala oligosperma</name>
    <dbReference type="NCBI Taxonomy" id="215243"/>
    <lineage>
        <taxon>Eukaryota</taxon>
        <taxon>Fungi</taxon>
        <taxon>Dikarya</taxon>
        <taxon>Ascomycota</taxon>
        <taxon>Pezizomycotina</taxon>
        <taxon>Eurotiomycetes</taxon>
        <taxon>Chaetothyriomycetidae</taxon>
        <taxon>Chaetothyriales</taxon>
        <taxon>Herpotrichiellaceae</taxon>
        <taxon>Exophiala</taxon>
    </lineage>
</organism>
<evidence type="ECO:0000313" key="3">
    <source>
        <dbReference type="Proteomes" id="UP000053342"/>
    </source>
</evidence>
<dbReference type="GeneID" id="27357491"/>
<feature type="region of interest" description="Disordered" evidence="1">
    <location>
        <begin position="471"/>
        <end position="531"/>
    </location>
</feature>